<comment type="caution">
    <text evidence="1">The sequence shown here is derived from an EMBL/GenBank/DDBJ whole genome shotgun (WGS) entry which is preliminary data.</text>
</comment>
<evidence type="ECO:0000313" key="2">
    <source>
        <dbReference type="EMBL" id="CAF4529473.1"/>
    </source>
</evidence>
<keyword evidence="3" id="KW-1185">Reference proteome</keyword>
<sequence length="123" mass="14418">MAQITRRLNNNSEISQRNFGVHYNIAHTTIERNLMQRTSIRPRKRIKAPKYVKDQEKRAQKNCGVLYRQIPKDCFIVMDDEKYFGLSGADIPGNAFFYTNDASTTPPNVKYKQYQKFEPKLLV</sequence>
<dbReference type="Proteomes" id="UP000663829">
    <property type="component" value="Unassembled WGS sequence"/>
</dbReference>
<accession>A0A816D6T5</accession>
<evidence type="ECO:0008006" key="4">
    <source>
        <dbReference type="Google" id="ProtNLM"/>
    </source>
</evidence>
<name>A0A816D6T5_9BILA</name>
<dbReference type="OrthoDB" id="10025891at2759"/>
<evidence type="ECO:0000313" key="1">
    <source>
        <dbReference type="EMBL" id="CAF1630651.1"/>
    </source>
</evidence>
<dbReference type="AlphaFoldDB" id="A0A816D6T5"/>
<evidence type="ECO:0000313" key="3">
    <source>
        <dbReference type="Proteomes" id="UP000663829"/>
    </source>
</evidence>
<gene>
    <name evidence="1" type="ORF">GPM918_LOCUS44327</name>
    <name evidence="2" type="ORF">SRO942_LOCUS46128</name>
</gene>
<organism evidence="1 3">
    <name type="scientific">Didymodactylos carnosus</name>
    <dbReference type="NCBI Taxonomy" id="1234261"/>
    <lineage>
        <taxon>Eukaryota</taxon>
        <taxon>Metazoa</taxon>
        <taxon>Spiralia</taxon>
        <taxon>Gnathifera</taxon>
        <taxon>Rotifera</taxon>
        <taxon>Eurotatoria</taxon>
        <taxon>Bdelloidea</taxon>
        <taxon>Philodinida</taxon>
        <taxon>Philodinidae</taxon>
        <taxon>Didymodactylos</taxon>
    </lineage>
</organism>
<dbReference type="EMBL" id="CAJNOQ010043534">
    <property type="protein sequence ID" value="CAF1630651.1"/>
    <property type="molecule type" value="Genomic_DNA"/>
</dbReference>
<dbReference type="EMBL" id="CAJOBC010111371">
    <property type="protein sequence ID" value="CAF4529473.1"/>
    <property type="molecule type" value="Genomic_DNA"/>
</dbReference>
<proteinExistence type="predicted"/>
<reference evidence="1" key="1">
    <citation type="submission" date="2021-02" db="EMBL/GenBank/DDBJ databases">
        <authorList>
            <person name="Nowell W R."/>
        </authorList>
    </citation>
    <scope>NUCLEOTIDE SEQUENCE</scope>
</reference>
<dbReference type="Proteomes" id="UP000681722">
    <property type="component" value="Unassembled WGS sequence"/>
</dbReference>
<protein>
    <recommendedName>
        <fullName evidence="4">Transposase</fullName>
    </recommendedName>
</protein>